<evidence type="ECO:0000256" key="1">
    <source>
        <dbReference type="SAM" id="MobiDB-lite"/>
    </source>
</evidence>
<feature type="region of interest" description="Disordered" evidence="1">
    <location>
        <begin position="33"/>
        <end position="75"/>
    </location>
</feature>
<comment type="caution">
    <text evidence="2">The sequence shown here is derived from an EMBL/GenBank/DDBJ whole genome shotgun (WGS) entry which is preliminary data.</text>
</comment>
<organism evidence="2 3">
    <name type="scientific">Desulfovibrio piger ATCC 29098</name>
    <dbReference type="NCBI Taxonomy" id="411464"/>
    <lineage>
        <taxon>Bacteria</taxon>
        <taxon>Pseudomonadati</taxon>
        <taxon>Thermodesulfobacteriota</taxon>
        <taxon>Desulfovibrionia</taxon>
        <taxon>Desulfovibrionales</taxon>
        <taxon>Desulfovibrionaceae</taxon>
        <taxon>Desulfovibrio</taxon>
    </lineage>
</organism>
<feature type="compositionally biased region" description="Basic residues" evidence="1">
    <location>
        <begin position="55"/>
        <end position="75"/>
    </location>
</feature>
<evidence type="ECO:0000313" key="2">
    <source>
        <dbReference type="EMBL" id="EEB34600.1"/>
    </source>
</evidence>
<dbReference type="Proteomes" id="UP000003676">
    <property type="component" value="Unassembled WGS sequence"/>
</dbReference>
<evidence type="ECO:0000313" key="3">
    <source>
        <dbReference type="Proteomes" id="UP000003676"/>
    </source>
</evidence>
<sequence length="75" mass="8635">MRSLIVKIYTKYFHPSAPSGQYFLQPLLSTSIKGQEHPGSPVADRSAPLPDRHDIHSRRSARAQIRRRKEPRQTN</sequence>
<dbReference type="AlphaFoldDB" id="B6WQZ3"/>
<dbReference type="HOGENOM" id="CLU_2665161_0_0_7"/>
<protein>
    <submittedName>
        <fullName evidence="2">Uncharacterized protein</fullName>
    </submittedName>
</protein>
<reference evidence="2 3" key="2">
    <citation type="submission" date="2008-10" db="EMBL/GenBank/DDBJ databases">
        <authorList>
            <person name="Fulton L."/>
            <person name="Clifton S."/>
            <person name="Fulton B."/>
            <person name="Xu J."/>
            <person name="Minx P."/>
            <person name="Pepin K.H."/>
            <person name="Johnson M."/>
            <person name="Bhonagiri V."/>
            <person name="Nash W.E."/>
            <person name="Mardis E.R."/>
            <person name="Wilson R.K."/>
        </authorList>
    </citation>
    <scope>NUCLEOTIDE SEQUENCE [LARGE SCALE GENOMIC DNA]</scope>
    <source>
        <strain evidence="2 3">ATCC 29098</strain>
    </source>
</reference>
<dbReference type="EMBL" id="ABXU01000021">
    <property type="protein sequence ID" value="EEB34600.1"/>
    <property type="molecule type" value="Genomic_DNA"/>
</dbReference>
<name>B6WQZ3_9BACT</name>
<gene>
    <name evidence="2" type="ORF">DESPIG_00473</name>
</gene>
<proteinExistence type="predicted"/>
<accession>B6WQZ3</accession>
<reference evidence="2 3" key="1">
    <citation type="submission" date="2008-10" db="EMBL/GenBank/DDBJ databases">
        <title>Draft genome sequence of Desulvovibrio piger (ATCC 29098).</title>
        <authorList>
            <person name="Sudarsanam P."/>
            <person name="Ley R."/>
            <person name="Guruge J."/>
            <person name="Turnbaugh P.J."/>
            <person name="Mahowald M."/>
            <person name="Liep D."/>
            <person name="Gordon J."/>
        </authorList>
    </citation>
    <scope>NUCLEOTIDE SEQUENCE [LARGE SCALE GENOMIC DNA]</scope>
    <source>
        <strain evidence="2 3">ATCC 29098</strain>
    </source>
</reference>